<feature type="compositionally biased region" description="Polar residues" evidence="1">
    <location>
        <begin position="15"/>
        <end position="25"/>
    </location>
</feature>
<feature type="region of interest" description="Disordered" evidence="1">
    <location>
        <begin position="1"/>
        <end position="52"/>
    </location>
</feature>
<dbReference type="EMBL" id="JACTNZ010000006">
    <property type="protein sequence ID" value="KAG5546228.1"/>
    <property type="molecule type" value="Genomic_DNA"/>
</dbReference>
<protein>
    <submittedName>
        <fullName evidence="2">Uncharacterized protein</fullName>
    </submittedName>
</protein>
<evidence type="ECO:0000313" key="3">
    <source>
        <dbReference type="Proteomes" id="UP000823749"/>
    </source>
</evidence>
<name>A0AAV6K1I0_9ERIC</name>
<organism evidence="2 3">
    <name type="scientific">Rhododendron griersonianum</name>
    <dbReference type="NCBI Taxonomy" id="479676"/>
    <lineage>
        <taxon>Eukaryota</taxon>
        <taxon>Viridiplantae</taxon>
        <taxon>Streptophyta</taxon>
        <taxon>Embryophyta</taxon>
        <taxon>Tracheophyta</taxon>
        <taxon>Spermatophyta</taxon>
        <taxon>Magnoliopsida</taxon>
        <taxon>eudicotyledons</taxon>
        <taxon>Gunneridae</taxon>
        <taxon>Pentapetalae</taxon>
        <taxon>asterids</taxon>
        <taxon>Ericales</taxon>
        <taxon>Ericaceae</taxon>
        <taxon>Ericoideae</taxon>
        <taxon>Rhodoreae</taxon>
        <taxon>Rhododendron</taxon>
    </lineage>
</organism>
<gene>
    <name evidence="2" type="ORF">RHGRI_018418</name>
</gene>
<keyword evidence="3" id="KW-1185">Reference proteome</keyword>
<evidence type="ECO:0000313" key="2">
    <source>
        <dbReference type="EMBL" id="KAG5546228.1"/>
    </source>
</evidence>
<reference evidence="2 3" key="1">
    <citation type="submission" date="2020-08" db="EMBL/GenBank/DDBJ databases">
        <title>Plant Genome Project.</title>
        <authorList>
            <person name="Zhang R.-G."/>
        </authorList>
    </citation>
    <scope>NUCLEOTIDE SEQUENCE [LARGE SCALE GENOMIC DNA]</scope>
    <source>
        <strain evidence="2">WSP0</strain>
        <tissue evidence="2">Leaf</tissue>
    </source>
</reference>
<dbReference type="AlphaFoldDB" id="A0AAV6K1I0"/>
<proteinExistence type="predicted"/>
<dbReference type="Proteomes" id="UP000823749">
    <property type="component" value="Chromosome 6"/>
</dbReference>
<sequence length="321" mass="35571">MNPRSRKKARAENLAPSTSVFSASTRPRRRNSPAQPLPSSTPPTQLDVPLPDWASRPLALPTPFEVDEFFRKNEDTRWAVREFERRDLEGLFGPFDSAYPRISRLFYQNMVVVEAEPDKLSTVIDGVTVTVTPRDIAAALHCTRAVSGYAPFPDGVTFDGIVGDMCGGRYGRRQSHTHRAFLPARVWFVDSVLKANVCVSGHHEERYGTFLQALYAFHKGYEYYDIPSDEDEACHFKYFDQSRWDTSFRALQPSAGLPPPPPPPAPVVDPIPSLAPASIDALRTELLAAIRSEIAAAPPPPALLTEIAGIRSELAAIRACQ</sequence>
<evidence type="ECO:0000256" key="1">
    <source>
        <dbReference type="SAM" id="MobiDB-lite"/>
    </source>
</evidence>
<accession>A0AAV6K1I0</accession>
<comment type="caution">
    <text evidence="2">The sequence shown here is derived from an EMBL/GenBank/DDBJ whole genome shotgun (WGS) entry which is preliminary data.</text>
</comment>